<dbReference type="PANTHER" id="PTHR42804">
    <property type="entry name" value="ALDEHYDE DEHYDROGENASE"/>
    <property type="match status" value="1"/>
</dbReference>
<dbReference type="EMBL" id="LDTZ01000019">
    <property type="protein sequence ID" value="KNA90448.1"/>
    <property type="molecule type" value="Genomic_DNA"/>
</dbReference>
<dbReference type="Gene3D" id="3.40.309.10">
    <property type="entry name" value="Aldehyde Dehydrogenase, Chain A, domain 2"/>
    <property type="match status" value="1"/>
</dbReference>
<comment type="similarity">
    <text evidence="1">Belongs to the aldehyde dehydrogenase family.</text>
</comment>
<evidence type="ECO:0000313" key="5">
    <source>
        <dbReference type="Proteomes" id="UP000037247"/>
    </source>
</evidence>
<dbReference type="SUPFAM" id="SSF53720">
    <property type="entry name" value="ALDH-like"/>
    <property type="match status" value="1"/>
</dbReference>
<evidence type="ECO:0000313" key="4">
    <source>
        <dbReference type="EMBL" id="KNA90448.1"/>
    </source>
</evidence>
<sequence length="503" mass="54657">MTTSLHYQMYIDGDWVDSAVSTDVINPASDELVATVAFGNADDADRAVASALRAHRNGEWRNTPPEERAKVMSRWVEILNERMDDLVDLHIAENGVTRRQAMAFHVGYAISHLQYFADLAASYEFTRSGPMLGYPTTAAGIVRREPFGVVAGIVPWNFPMLLAVWKFGPALAAGNTIVLKPDEKTPLTLLEMARAADDAGIPAGVFNVVTGPGEVVGARLAAHPDVRKVAFTGSTAVGRTITELSAVNIKKVTLELGGKGANIILPDADLSQAVDAALFAFCLYQGQACESGTRLLLPESLHDEFVARLVERAAAIRVGDPDDFDTDMGPIISAEQRQRIEHYVELGTKEGATLAFGGARLTGGEFDSGNWFGPTIFTDVDNWMTIAQEEIFGPVLVVIKYRSVAEAVAIANDSEYGLSAGVWSEDIDAALDVAAQIESGTVWINDWHMVNALYPFGGYKQSGNGRELGPHALDEYTEEKFVHVDLARRIENKVYDLVVPRED</sequence>
<accession>A0ABR5IA19</accession>
<dbReference type="InterPro" id="IPR016163">
    <property type="entry name" value="Ald_DH_C"/>
</dbReference>
<evidence type="ECO:0000256" key="2">
    <source>
        <dbReference type="ARBA" id="ARBA00023002"/>
    </source>
</evidence>
<evidence type="ECO:0000259" key="3">
    <source>
        <dbReference type="Pfam" id="PF00171"/>
    </source>
</evidence>
<name>A0ABR5IA19_9ACTN</name>
<dbReference type="InterPro" id="IPR016162">
    <property type="entry name" value="Ald_DH_N"/>
</dbReference>
<gene>
    <name evidence="4" type="ORF">ABW18_16340</name>
</gene>
<keyword evidence="5" id="KW-1185">Reference proteome</keyword>
<dbReference type="InterPro" id="IPR016161">
    <property type="entry name" value="Ald_DH/histidinol_DH"/>
</dbReference>
<dbReference type="Gene3D" id="3.40.605.10">
    <property type="entry name" value="Aldehyde Dehydrogenase, Chain A, domain 1"/>
    <property type="match status" value="1"/>
</dbReference>
<keyword evidence="2" id="KW-0560">Oxidoreductase</keyword>
<proteinExistence type="inferred from homology"/>
<dbReference type="PANTHER" id="PTHR42804:SF1">
    <property type="entry name" value="ALDEHYDE DEHYDROGENASE-RELATED"/>
    <property type="match status" value="1"/>
</dbReference>
<reference evidence="4 5" key="1">
    <citation type="submission" date="2015-05" db="EMBL/GenBank/DDBJ databases">
        <title>Draft genome sequence of the bacterium Gordonia jacobaea a new member of the Gordonia genus.</title>
        <authorList>
            <person name="Jimenez-Galisteo G."/>
            <person name="Dominguez A."/>
            <person name="Munoz E."/>
            <person name="Vinas M."/>
        </authorList>
    </citation>
    <scope>NUCLEOTIDE SEQUENCE [LARGE SCALE GENOMIC DNA]</scope>
    <source>
        <strain evidence="5">mv1</strain>
    </source>
</reference>
<organism evidence="4 5">
    <name type="scientific">Gordonia jacobaea</name>
    <dbReference type="NCBI Taxonomy" id="122202"/>
    <lineage>
        <taxon>Bacteria</taxon>
        <taxon>Bacillati</taxon>
        <taxon>Actinomycetota</taxon>
        <taxon>Actinomycetes</taxon>
        <taxon>Mycobacteriales</taxon>
        <taxon>Gordoniaceae</taxon>
        <taxon>Gordonia</taxon>
    </lineage>
</organism>
<comment type="caution">
    <text evidence="4">The sequence shown here is derived from an EMBL/GenBank/DDBJ whole genome shotgun (WGS) entry which is preliminary data.</text>
</comment>
<evidence type="ECO:0000256" key="1">
    <source>
        <dbReference type="ARBA" id="ARBA00009986"/>
    </source>
</evidence>
<dbReference type="RefSeq" id="WP_049700020.1">
    <property type="nucleotide sequence ID" value="NZ_JAQDQF010000003.1"/>
</dbReference>
<dbReference type="CDD" id="cd07138">
    <property type="entry name" value="ALDH_CddD_SSP0762"/>
    <property type="match status" value="1"/>
</dbReference>
<dbReference type="InterPro" id="IPR015590">
    <property type="entry name" value="Aldehyde_DH_dom"/>
</dbReference>
<feature type="domain" description="Aldehyde dehydrogenase" evidence="3">
    <location>
        <begin position="15"/>
        <end position="482"/>
    </location>
</feature>
<dbReference type="Pfam" id="PF00171">
    <property type="entry name" value="Aldedh"/>
    <property type="match status" value="1"/>
</dbReference>
<protein>
    <submittedName>
        <fullName evidence="4">Aldehyde dehydrogenase</fullName>
    </submittedName>
</protein>
<dbReference type="Proteomes" id="UP000037247">
    <property type="component" value="Unassembled WGS sequence"/>
</dbReference>